<protein>
    <submittedName>
        <fullName evidence="2">Uncharacterized protein</fullName>
    </submittedName>
</protein>
<feature type="region of interest" description="Disordered" evidence="1">
    <location>
        <begin position="1"/>
        <end position="29"/>
    </location>
</feature>
<dbReference type="Proteomes" id="UP001341840">
    <property type="component" value="Unassembled WGS sequence"/>
</dbReference>
<dbReference type="EMBL" id="JASCZI010241683">
    <property type="protein sequence ID" value="MED6204692.1"/>
    <property type="molecule type" value="Genomic_DNA"/>
</dbReference>
<proteinExistence type="predicted"/>
<comment type="caution">
    <text evidence="2">The sequence shown here is derived from an EMBL/GenBank/DDBJ whole genome shotgun (WGS) entry which is preliminary data.</text>
</comment>
<feature type="region of interest" description="Disordered" evidence="1">
    <location>
        <begin position="101"/>
        <end position="136"/>
    </location>
</feature>
<feature type="region of interest" description="Disordered" evidence="1">
    <location>
        <begin position="56"/>
        <end position="81"/>
    </location>
</feature>
<keyword evidence="3" id="KW-1185">Reference proteome</keyword>
<gene>
    <name evidence="2" type="ORF">PIB30_011375</name>
</gene>
<feature type="compositionally biased region" description="Pro residues" evidence="1">
    <location>
        <begin position="15"/>
        <end position="29"/>
    </location>
</feature>
<sequence>MLNFKCGVFDEKNTHPPPPNPTPLPPPPPSLSLSISLLASLTLEAQFASPTFQRVPRAMSSRGPNGAASACASAVTTPARNRTRAITATLAGYIESSVTKRKRWRKASGVKRTGVRQATNLDEGRRVEADLGSGGD</sequence>
<reference evidence="2 3" key="1">
    <citation type="journal article" date="2023" name="Plants (Basel)">
        <title>Bridging the Gap: Combining Genomics and Transcriptomics Approaches to Understand Stylosanthes scabra, an Orphan Legume from the Brazilian Caatinga.</title>
        <authorList>
            <person name="Ferreira-Neto J.R.C."/>
            <person name="da Silva M.D."/>
            <person name="Binneck E."/>
            <person name="de Melo N.F."/>
            <person name="da Silva R.H."/>
            <person name="de Melo A.L.T.M."/>
            <person name="Pandolfi V."/>
            <person name="Bustamante F.O."/>
            <person name="Brasileiro-Vidal A.C."/>
            <person name="Benko-Iseppon A.M."/>
        </authorList>
    </citation>
    <scope>NUCLEOTIDE SEQUENCE [LARGE SCALE GENOMIC DNA]</scope>
    <source>
        <tissue evidence="2">Leaves</tissue>
    </source>
</reference>
<evidence type="ECO:0000313" key="3">
    <source>
        <dbReference type="Proteomes" id="UP001341840"/>
    </source>
</evidence>
<evidence type="ECO:0000256" key="1">
    <source>
        <dbReference type="SAM" id="MobiDB-lite"/>
    </source>
</evidence>
<accession>A0ABU6Y2H0</accession>
<organism evidence="2 3">
    <name type="scientific">Stylosanthes scabra</name>
    <dbReference type="NCBI Taxonomy" id="79078"/>
    <lineage>
        <taxon>Eukaryota</taxon>
        <taxon>Viridiplantae</taxon>
        <taxon>Streptophyta</taxon>
        <taxon>Embryophyta</taxon>
        <taxon>Tracheophyta</taxon>
        <taxon>Spermatophyta</taxon>
        <taxon>Magnoliopsida</taxon>
        <taxon>eudicotyledons</taxon>
        <taxon>Gunneridae</taxon>
        <taxon>Pentapetalae</taxon>
        <taxon>rosids</taxon>
        <taxon>fabids</taxon>
        <taxon>Fabales</taxon>
        <taxon>Fabaceae</taxon>
        <taxon>Papilionoideae</taxon>
        <taxon>50 kb inversion clade</taxon>
        <taxon>dalbergioids sensu lato</taxon>
        <taxon>Dalbergieae</taxon>
        <taxon>Pterocarpus clade</taxon>
        <taxon>Stylosanthes</taxon>
    </lineage>
</organism>
<name>A0ABU6Y2H0_9FABA</name>
<evidence type="ECO:0000313" key="2">
    <source>
        <dbReference type="EMBL" id="MED6204692.1"/>
    </source>
</evidence>